<dbReference type="EMBL" id="HBUF01352252">
    <property type="protein sequence ID" value="CAG6714799.1"/>
    <property type="molecule type" value="Transcribed_RNA"/>
</dbReference>
<accession>A0A8D8Y181</accession>
<dbReference type="EMBL" id="HBUF01352253">
    <property type="protein sequence ID" value="CAG6714802.1"/>
    <property type="molecule type" value="Transcribed_RNA"/>
</dbReference>
<reference evidence="2" key="1">
    <citation type="submission" date="2021-05" db="EMBL/GenBank/DDBJ databases">
        <authorList>
            <person name="Alioto T."/>
            <person name="Alioto T."/>
            <person name="Gomez Garrido J."/>
        </authorList>
    </citation>
    <scope>NUCLEOTIDE SEQUENCE</scope>
</reference>
<protein>
    <recommendedName>
        <fullName evidence="3">Secreted protein</fullName>
    </recommendedName>
</protein>
<evidence type="ECO:0000256" key="1">
    <source>
        <dbReference type="SAM" id="SignalP"/>
    </source>
</evidence>
<feature type="chain" id="PRO_5036262551" description="Secreted protein" evidence="1">
    <location>
        <begin position="25"/>
        <end position="108"/>
    </location>
</feature>
<sequence length="108" mass="11758">MFASQGWMCHQVLAQLLHSRFVAGLILGFDAGNVLHGFQCPFVSPVQQIITPARVLQSLPGIFQPFAEPPQMLLQIPGQILQPASAQRTTGRAATFLQQVSSLVQVPH</sequence>
<evidence type="ECO:0000313" key="2">
    <source>
        <dbReference type="EMBL" id="CAG6714799.1"/>
    </source>
</evidence>
<organism evidence="2">
    <name type="scientific">Cacopsylla melanoneura</name>
    <dbReference type="NCBI Taxonomy" id="428564"/>
    <lineage>
        <taxon>Eukaryota</taxon>
        <taxon>Metazoa</taxon>
        <taxon>Ecdysozoa</taxon>
        <taxon>Arthropoda</taxon>
        <taxon>Hexapoda</taxon>
        <taxon>Insecta</taxon>
        <taxon>Pterygota</taxon>
        <taxon>Neoptera</taxon>
        <taxon>Paraneoptera</taxon>
        <taxon>Hemiptera</taxon>
        <taxon>Sternorrhyncha</taxon>
        <taxon>Psylloidea</taxon>
        <taxon>Psyllidae</taxon>
        <taxon>Psyllinae</taxon>
        <taxon>Cacopsylla</taxon>
    </lineage>
</organism>
<feature type="signal peptide" evidence="1">
    <location>
        <begin position="1"/>
        <end position="24"/>
    </location>
</feature>
<proteinExistence type="predicted"/>
<evidence type="ECO:0008006" key="3">
    <source>
        <dbReference type="Google" id="ProtNLM"/>
    </source>
</evidence>
<keyword evidence="1" id="KW-0732">Signal</keyword>
<dbReference type="EMBL" id="HBUF01352251">
    <property type="protein sequence ID" value="CAG6714796.1"/>
    <property type="molecule type" value="Transcribed_RNA"/>
</dbReference>
<dbReference type="AlphaFoldDB" id="A0A8D8Y181"/>
<name>A0A8D8Y181_9HEMI</name>